<gene>
    <name evidence="3" type="ORF">METZ01_LOCUS297552</name>
</gene>
<dbReference type="InterPro" id="IPR000146">
    <property type="entry name" value="FBPase_class-1"/>
</dbReference>
<dbReference type="GO" id="GO:0005829">
    <property type="term" value="C:cytosol"/>
    <property type="evidence" value="ECO:0007669"/>
    <property type="project" value="TreeGrafter"/>
</dbReference>
<proteinExistence type="predicted"/>
<dbReference type="PROSITE" id="PS00124">
    <property type="entry name" value="FBPASE"/>
    <property type="match status" value="1"/>
</dbReference>
<dbReference type="PANTHER" id="PTHR11556:SF35">
    <property type="entry name" value="SEDOHEPTULOSE-1,7-BISPHOSPHATASE, CHLOROPLASTIC"/>
    <property type="match status" value="1"/>
</dbReference>
<dbReference type="GO" id="GO:0042132">
    <property type="term" value="F:fructose 1,6-bisphosphate 1-phosphatase activity"/>
    <property type="evidence" value="ECO:0007669"/>
    <property type="project" value="TreeGrafter"/>
</dbReference>
<dbReference type="GO" id="GO:0030388">
    <property type="term" value="P:fructose 1,6-bisphosphate metabolic process"/>
    <property type="evidence" value="ECO:0007669"/>
    <property type="project" value="TreeGrafter"/>
</dbReference>
<dbReference type="PANTHER" id="PTHR11556">
    <property type="entry name" value="FRUCTOSE-1,6-BISPHOSPHATASE-RELATED"/>
    <property type="match status" value="1"/>
</dbReference>
<sequence length="109" mass="11954">MKGLDGESDLSCSARYIGSLVADFHRTLLKGGIFMYPADSKNPEGKLRLLYESSPMAMICEQAGGRASDGRSRILDLVPDTIHQRTPLYIGSRDLVELAESFLVSDSED</sequence>
<comment type="pathway">
    <text evidence="1">Carbohydrate biosynthesis.</text>
</comment>
<name>A0A382M7V8_9ZZZZ</name>
<evidence type="ECO:0000259" key="2">
    <source>
        <dbReference type="Pfam" id="PF18913"/>
    </source>
</evidence>
<dbReference type="GO" id="GO:0006000">
    <property type="term" value="P:fructose metabolic process"/>
    <property type="evidence" value="ECO:0007669"/>
    <property type="project" value="TreeGrafter"/>
</dbReference>
<reference evidence="3" key="1">
    <citation type="submission" date="2018-05" db="EMBL/GenBank/DDBJ databases">
        <authorList>
            <person name="Lanie J.A."/>
            <person name="Ng W.-L."/>
            <person name="Kazmierczak K.M."/>
            <person name="Andrzejewski T.M."/>
            <person name="Davidsen T.M."/>
            <person name="Wayne K.J."/>
            <person name="Tettelin H."/>
            <person name="Glass J.I."/>
            <person name="Rusch D."/>
            <person name="Podicherti R."/>
            <person name="Tsui H.-C.T."/>
            <person name="Winkler M.E."/>
        </authorList>
    </citation>
    <scope>NUCLEOTIDE SEQUENCE</scope>
</reference>
<evidence type="ECO:0000256" key="1">
    <source>
        <dbReference type="ARBA" id="ARBA00024331"/>
    </source>
</evidence>
<dbReference type="InterPro" id="IPR044015">
    <property type="entry name" value="FBPase_C_dom"/>
</dbReference>
<protein>
    <recommendedName>
        <fullName evidence="2">Fructose-1-6-bisphosphatase class 1 C-terminal domain-containing protein</fullName>
    </recommendedName>
</protein>
<dbReference type="SUPFAM" id="SSF56655">
    <property type="entry name" value="Carbohydrate phosphatase"/>
    <property type="match status" value="1"/>
</dbReference>
<feature type="domain" description="Fructose-1-6-bisphosphatase class 1 C-terminal" evidence="2">
    <location>
        <begin position="11"/>
        <end position="102"/>
    </location>
</feature>
<dbReference type="GO" id="GO:0005986">
    <property type="term" value="P:sucrose biosynthetic process"/>
    <property type="evidence" value="ECO:0007669"/>
    <property type="project" value="TreeGrafter"/>
</dbReference>
<dbReference type="AlphaFoldDB" id="A0A382M7V8"/>
<accession>A0A382M7V8</accession>
<dbReference type="GO" id="GO:0006002">
    <property type="term" value="P:fructose 6-phosphate metabolic process"/>
    <property type="evidence" value="ECO:0007669"/>
    <property type="project" value="TreeGrafter"/>
</dbReference>
<dbReference type="GO" id="GO:0006094">
    <property type="term" value="P:gluconeogenesis"/>
    <property type="evidence" value="ECO:0007669"/>
    <property type="project" value="TreeGrafter"/>
</dbReference>
<dbReference type="Pfam" id="PF18913">
    <property type="entry name" value="FBPase_C"/>
    <property type="match status" value="1"/>
</dbReference>
<dbReference type="EMBL" id="UINC01091719">
    <property type="protein sequence ID" value="SVC44698.1"/>
    <property type="molecule type" value="Genomic_DNA"/>
</dbReference>
<dbReference type="InterPro" id="IPR020548">
    <property type="entry name" value="Fructose_bisphosphatase_AS"/>
</dbReference>
<organism evidence="3">
    <name type="scientific">marine metagenome</name>
    <dbReference type="NCBI Taxonomy" id="408172"/>
    <lineage>
        <taxon>unclassified sequences</taxon>
        <taxon>metagenomes</taxon>
        <taxon>ecological metagenomes</taxon>
    </lineage>
</organism>
<evidence type="ECO:0000313" key="3">
    <source>
        <dbReference type="EMBL" id="SVC44698.1"/>
    </source>
</evidence>
<dbReference type="Gene3D" id="3.40.190.80">
    <property type="match status" value="1"/>
</dbReference>